<keyword evidence="3" id="KW-1185">Reference proteome</keyword>
<feature type="transmembrane region" description="Helical" evidence="1">
    <location>
        <begin position="12"/>
        <end position="30"/>
    </location>
</feature>
<evidence type="ECO:0000256" key="1">
    <source>
        <dbReference type="SAM" id="Phobius"/>
    </source>
</evidence>
<proteinExistence type="predicted"/>
<evidence type="ECO:0000313" key="3">
    <source>
        <dbReference type="Proteomes" id="UP000673975"/>
    </source>
</evidence>
<name>A0A8J7RL81_9BACT</name>
<organism evidence="2 3">
    <name type="scientific">Natronogracilivirga saccharolytica</name>
    <dbReference type="NCBI Taxonomy" id="2812953"/>
    <lineage>
        <taxon>Bacteria</taxon>
        <taxon>Pseudomonadati</taxon>
        <taxon>Balneolota</taxon>
        <taxon>Balneolia</taxon>
        <taxon>Balneolales</taxon>
        <taxon>Cyclonatronaceae</taxon>
        <taxon>Natronogracilivirga</taxon>
    </lineage>
</organism>
<reference evidence="2" key="1">
    <citation type="submission" date="2021-02" db="EMBL/GenBank/DDBJ databases">
        <title>Natronogracilivirga saccharolytica gen. nov. sp. nov. a new anaerobic, haloalkiliphilic carbohydrate-fermenting bacterium from soda lake and proposing of Cyclonatronumiaceae fam. nov. in the phylum Balneolaeota.</title>
        <authorList>
            <person name="Zhilina T.N."/>
            <person name="Sorokin D.Y."/>
            <person name="Zavarzina D.G."/>
            <person name="Toshchakov S.V."/>
            <person name="Kublanov I.V."/>
        </authorList>
    </citation>
    <scope>NUCLEOTIDE SEQUENCE</scope>
    <source>
        <strain evidence="2">Z-1702</strain>
    </source>
</reference>
<accession>A0A8J7RL81</accession>
<dbReference type="EMBL" id="JAFIDN010000010">
    <property type="protein sequence ID" value="MBP3193372.1"/>
    <property type="molecule type" value="Genomic_DNA"/>
</dbReference>
<comment type="caution">
    <text evidence="2">The sequence shown here is derived from an EMBL/GenBank/DDBJ whole genome shotgun (WGS) entry which is preliminary data.</text>
</comment>
<protein>
    <submittedName>
        <fullName evidence="2">Uncharacterized protein</fullName>
    </submittedName>
</protein>
<keyword evidence="1" id="KW-0472">Membrane</keyword>
<sequence length="306" mass="35748">MKITMPLPRIVHYTILTMLMFLIGALPAGFDHQDRKEHLDRQGRLDHRSDYIMDSISGGNFSDYVSTHITEKDRWALSMRTFGSFHNFMHELMTQMVRHGENEHLERGETPDFSNRISGGQWSDYRQTLEDAGDDSPWYELVRITEIMHDRVHHAMARSLLYDHHVHSRDADPEDYLRGDILDFGEGIPDPDERSINTASLDEFREWAWRYDAGTPEFHSSVQKMAVFAHMLDDMLTQWLEYGEEHSDPDCSPADGNESLRSAAWPNYAQQIVGCEDPLWRELVLVSDLMRDRIHHMMYKLMAYAD</sequence>
<keyword evidence="1" id="KW-1133">Transmembrane helix</keyword>
<keyword evidence="1" id="KW-0812">Transmembrane</keyword>
<dbReference type="RefSeq" id="WP_210512830.1">
    <property type="nucleotide sequence ID" value="NZ_JAFIDN010000010.1"/>
</dbReference>
<evidence type="ECO:0000313" key="2">
    <source>
        <dbReference type="EMBL" id="MBP3193372.1"/>
    </source>
</evidence>
<dbReference type="Proteomes" id="UP000673975">
    <property type="component" value="Unassembled WGS sequence"/>
</dbReference>
<dbReference type="AlphaFoldDB" id="A0A8J7RL81"/>
<gene>
    <name evidence="2" type="ORF">NATSA_11905</name>
</gene>